<feature type="transmembrane region" description="Helical" evidence="1">
    <location>
        <begin position="55"/>
        <end position="73"/>
    </location>
</feature>
<organism evidence="2 3">
    <name type="scientific">Paramecium pentaurelia</name>
    <dbReference type="NCBI Taxonomy" id="43138"/>
    <lineage>
        <taxon>Eukaryota</taxon>
        <taxon>Sar</taxon>
        <taxon>Alveolata</taxon>
        <taxon>Ciliophora</taxon>
        <taxon>Intramacronucleata</taxon>
        <taxon>Oligohymenophorea</taxon>
        <taxon>Peniculida</taxon>
        <taxon>Parameciidae</taxon>
        <taxon>Paramecium</taxon>
    </lineage>
</organism>
<feature type="transmembrane region" description="Helical" evidence="1">
    <location>
        <begin position="32"/>
        <end position="48"/>
    </location>
</feature>
<dbReference type="AlphaFoldDB" id="A0A8S1WQP4"/>
<reference evidence="2" key="1">
    <citation type="submission" date="2021-01" db="EMBL/GenBank/DDBJ databases">
        <authorList>
            <consortium name="Genoscope - CEA"/>
            <person name="William W."/>
        </authorList>
    </citation>
    <scope>NUCLEOTIDE SEQUENCE</scope>
</reference>
<evidence type="ECO:0000313" key="2">
    <source>
        <dbReference type="EMBL" id="CAD8191552.1"/>
    </source>
</evidence>
<comment type="caution">
    <text evidence="2">The sequence shown here is derived from an EMBL/GenBank/DDBJ whole genome shotgun (WGS) entry which is preliminary data.</text>
</comment>
<keyword evidence="1" id="KW-0812">Transmembrane</keyword>
<protein>
    <recommendedName>
        <fullName evidence="4">Transmembrane protein</fullName>
    </recommendedName>
</protein>
<keyword evidence="1" id="KW-0472">Membrane</keyword>
<dbReference type="EMBL" id="CAJJDO010000099">
    <property type="protein sequence ID" value="CAD8191552.1"/>
    <property type="molecule type" value="Genomic_DNA"/>
</dbReference>
<evidence type="ECO:0000256" key="1">
    <source>
        <dbReference type="SAM" id="Phobius"/>
    </source>
</evidence>
<evidence type="ECO:0000313" key="3">
    <source>
        <dbReference type="Proteomes" id="UP000689195"/>
    </source>
</evidence>
<sequence>MVKQESKIVNLVIKVKQQKQILIIKPQNQWDNLLLVQCTIVIIFFVQMKKLKAKSIFAIIVINIFVIIAFNFANNNTNVKLFRNFHKLFVNSAINVEYYKSYKNQNHNQRAHNVKT</sequence>
<accession>A0A8S1WQP4</accession>
<keyword evidence="1" id="KW-1133">Transmembrane helix</keyword>
<name>A0A8S1WQP4_9CILI</name>
<gene>
    <name evidence="2" type="ORF">PPENT_87.1.T0990096</name>
</gene>
<evidence type="ECO:0008006" key="4">
    <source>
        <dbReference type="Google" id="ProtNLM"/>
    </source>
</evidence>
<dbReference type="Proteomes" id="UP000689195">
    <property type="component" value="Unassembled WGS sequence"/>
</dbReference>
<keyword evidence="3" id="KW-1185">Reference proteome</keyword>
<proteinExistence type="predicted"/>